<dbReference type="KEGG" id="tim:GMBLW1_36560"/>
<dbReference type="InterPro" id="IPR000225">
    <property type="entry name" value="Armadillo"/>
</dbReference>
<protein>
    <recommendedName>
        <fullName evidence="5">HEAT repeat domain-containing protein</fullName>
    </recommendedName>
</protein>
<reference evidence="3" key="1">
    <citation type="submission" date="2019-04" db="EMBL/GenBank/DDBJ databases">
        <authorList>
            <consortium name="Science for Life Laboratories"/>
        </authorList>
    </citation>
    <scope>NUCLEOTIDE SEQUENCE</scope>
    <source>
        <strain evidence="3">MBLW1</strain>
    </source>
</reference>
<accession>A0A6C2YVZ1</accession>
<dbReference type="RefSeq" id="WP_162660601.1">
    <property type="nucleotide sequence ID" value="NZ_LR593887.1"/>
</dbReference>
<keyword evidence="2" id="KW-0812">Transmembrane</keyword>
<feature type="region of interest" description="Disordered" evidence="1">
    <location>
        <begin position="140"/>
        <end position="161"/>
    </location>
</feature>
<dbReference type="InParanoid" id="A0A6C2YVZ1"/>
<evidence type="ECO:0000313" key="3">
    <source>
        <dbReference type="EMBL" id="VIP05537.1"/>
    </source>
</evidence>
<dbReference type="PROSITE" id="PS50176">
    <property type="entry name" value="ARM_REPEAT"/>
    <property type="match status" value="1"/>
</dbReference>
<sequence length="1099" mass="119707">MATYLICPCCRDRIEVAESDLGKLVFCAQYGSPNLVTHENLRHGGETLPVPVPTSGIHLPPEPTRIVPAPSASLTPPRRGRGAMILALLVFLALAGVLGREWFRMHWGHKQIPPFTPDAGLIADAGPIANAGPIADTGLTDLPPSETLPASDGLPAPVSEPTIPPPTRMNDADAPQLVIPQPVPTESLPVVPSIRNPMIPVEPAPKSVADAPAATIAPGDLARGNPERMPPAVEPSVVPKPPVMVEKPVVPKPEVEPKGPSKSVVPGGAALGKLLARRINLRDEESLRRELQLAPEISLNTPREPHTATNLIQVAKNVQQSHGMYLGPMMLANRRLDLAGLGYRMGMESHLSKEQAADLRQASIWTRQLIADCSRDQADSRPDPDRLRQTFADQRDRWARPAALSCYQQLLQPESRSTREVVLELLASMPEAEATRMLAQWALFDLAADRRAQAVAALRGRAEADYLPVLLSGFRHPWPRAAEHAAEAIVELRAHAVLPDLHYLLTQPVPQSPFQSEELPGTKPMVREMIRVNHLANCLLCHPPTFQANDRTIVRGAIPDPTKPLPAMANTPAYYEANNGSFVQANQTYLIQDFSVEQPVANPGPWPNFQRYDYLVRLRPATTAELARESVDSTTHDAIRFAIRELQPNDAESTNATNAGKIVWLKSQLRNEQRSLAQVVAMSGKVAALPELWDDTFSTRFLKLTPEQQDRKIQQMTQLCSRLSVRAMLQMRMLPLLDSANEQERVGAADLLARLDGASADLPAERADPAANVEPTSPGDAVIPRTDRIPSQVGPRPEPAANPQAMAKSDAPRNSAIQTRQPSDSVRPNAGGDSLEVCVRNLRNGTTEERLRACRRLAELGPAASSASLALRARLDDPDVEVRRAAIQAILAMPRAIPDVTAGLFAATKDADSQVRFGAALGLTQLPKLNAKHAERLLELVRDGKTAADERERQLLQSVVSKAFRQSDGELGSVAKTVLHAIPDERDGLMREFLIGLLPNLGPFGDADFDRLLALLADPAFRLDPEKVMPKQVGANAVAALIQLLDHRDAKVRKWAVQTLTNLGAAARPALAKLRTMRRTEPDFQVQLAVVDALAKLDR</sequence>
<dbReference type="SUPFAM" id="SSF48371">
    <property type="entry name" value="ARM repeat"/>
    <property type="match status" value="2"/>
</dbReference>
<evidence type="ECO:0000313" key="4">
    <source>
        <dbReference type="Proteomes" id="UP000464378"/>
    </source>
</evidence>
<dbReference type="Gene3D" id="1.25.10.10">
    <property type="entry name" value="Leucine-rich Repeat Variant"/>
    <property type="match status" value="3"/>
</dbReference>
<dbReference type="Pfam" id="PF13646">
    <property type="entry name" value="HEAT_2"/>
    <property type="match status" value="1"/>
</dbReference>
<feature type="region of interest" description="Disordered" evidence="1">
    <location>
        <begin position="764"/>
        <end position="832"/>
    </location>
</feature>
<evidence type="ECO:0000256" key="2">
    <source>
        <dbReference type="SAM" id="Phobius"/>
    </source>
</evidence>
<dbReference type="AlphaFoldDB" id="A0A6C2YVZ1"/>
<feature type="compositionally biased region" description="Polar residues" evidence="1">
    <location>
        <begin position="815"/>
        <end position="826"/>
    </location>
</feature>
<gene>
    <name evidence="3" type="ORF">GMBLW1_36560</name>
</gene>
<dbReference type="InterPro" id="IPR011989">
    <property type="entry name" value="ARM-like"/>
</dbReference>
<dbReference type="Proteomes" id="UP000464378">
    <property type="component" value="Chromosome"/>
</dbReference>
<dbReference type="EMBL" id="LR586016">
    <property type="protein sequence ID" value="VIP05537.1"/>
    <property type="molecule type" value="Genomic_DNA"/>
</dbReference>
<organism evidence="3">
    <name type="scientific">Tuwongella immobilis</name>
    <dbReference type="NCBI Taxonomy" id="692036"/>
    <lineage>
        <taxon>Bacteria</taxon>
        <taxon>Pseudomonadati</taxon>
        <taxon>Planctomycetota</taxon>
        <taxon>Planctomycetia</taxon>
        <taxon>Gemmatales</taxon>
        <taxon>Gemmataceae</taxon>
        <taxon>Tuwongella</taxon>
    </lineage>
</organism>
<dbReference type="InterPro" id="IPR016024">
    <property type="entry name" value="ARM-type_fold"/>
</dbReference>
<evidence type="ECO:0008006" key="5">
    <source>
        <dbReference type="Google" id="ProtNLM"/>
    </source>
</evidence>
<keyword evidence="2" id="KW-0472">Membrane</keyword>
<name>A0A6C2YVZ1_9BACT</name>
<proteinExistence type="predicted"/>
<evidence type="ECO:0000256" key="1">
    <source>
        <dbReference type="SAM" id="MobiDB-lite"/>
    </source>
</evidence>
<keyword evidence="2" id="KW-1133">Transmembrane helix</keyword>
<keyword evidence="4" id="KW-1185">Reference proteome</keyword>
<dbReference type="EMBL" id="LR593887">
    <property type="protein sequence ID" value="VTS08430.1"/>
    <property type="molecule type" value="Genomic_DNA"/>
</dbReference>
<feature type="transmembrane region" description="Helical" evidence="2">
    <location>
        <begin position="83"/>
        <end position="103"/>
    </location>
</feature>